<dbReference type="Pfam" id="PF01915">
    <property type="entry name" value="Glyco_hydro_3_C"/>
    <property type="match status" value="1"/>
</dbReference>
<feature type="signal peptide" evidence="19">
    <location>
        <begin position="1"/>
        <end position="23"/>
    </location>
</feature>
<sequence length="816" mass="87792">MGRSSIVQRSAAVLIALSSATQGWENISNTTAGPAWNHAEFETSPPVYPSPKATGLGWEAAFERASNFVNQLTLAEKVELVTGTPGPCVGNIAPIPRLGFNGLCLHDGPLGIRQATYASVFPAGISVAASWDRKLAKQRGVDMGAEFKGKGAHVALGPVAGPLGRSGLGGRNWEGFSPDPYLTGKLFADTIEGMQSAGVQACAKHYIGNEQETQRNPSTSSNGTTIEAVSSNVNDRTMHEVYLWSFAEAVKVGTASIMCSYNRINGSYACQNSKILNGLLKDELGFQNYVLSDWGATHSGYHAINAGLDMDMPGGLDFKLTKFSYFGKNLNNGSLSEDRLDDMVRRVLTPYFALGQNEWYPASDGDEYGLDPKNPADILYNFTLGPSDVDVRSDHAELIRELGAAGIVLLKNANSALPLNTPKNIGVFGDAQGDVTNGLYYVRSGENTGFEYGVLPVGGGAGTGRLSYVVPPLDAIKARARQQGNNALVQYVQNNTFITNANGFSTLYPNSFDVCLVFVKTWATEDFDRTSLLLDWNGTGVVKTVAASCPNTIVITNSGGLNILPFADHPNVTAILAAHYPGQEVGNSIVDVLWGSTNPSGKLPYTIAYNASDYAFADITNSTALQETNDPNAWQSDFKERLLIDYRWFDHLNKSVQYEFGFGLSYTTFTLSHLSISQTHTGNITSLPANSTIRPGGLPALWETLYTITTKVTNTGPVPGAAVAQLYLGIPSPDLDVTPVKVLRGFEKVDLQPGESKDAVFELMRRDVSYWDVGRQQWVIGVGDVEVYAGFSSRDVQARGRFAPLEGAGSYTGGCR</sequence>
<keyword evidence="13" id="KW-0624">Polysaccharide degradation</keyword>
<evidence type="ECO:0000256" key="5">
    <source>
        <dbReference type="ARBA" id="ARBA00012744"/>
    </source>
</evidence>
<dbReference type="GO" id="GO:0030245">
    <property type="term" value="P:cellulose catabolic process"/>
    <property type="evidence" value="ECO:0007669"/>
    <property type="project" value="UniProtKB-KW"/>
</dbReference>
<dbReference type="EMBL" id="ML995825">
    <property type="protein sequence ID" value="KAF2770508.1"/>
    <property type="molecule type" value="Genomic_DNA"/>
</dbReference>
<comment type="subcellular location">
    <subcellularLocation>
        <location evidence="2">Secreted</location>
    </subcellularLocation>
</comment>
<gene>
    <name evidence="21" type="ORF">EJ03DRAFT_360520</name>
</gene>
<dbReference type="Pfam" id="PF14310">
    <property type="entry name" value="Fn3-like"/>
    <property type="match status" value="1"/>
</dbReference>
<evidence type="ECO:0000313" key="22">
    <source>
        <dbReference type="Proteomes" id="UP000799436"/>
    </source>
</evidence>
<keyword evidence="12" id="KW-0326">Glycosidase</keyword>
<dbReference type="PRINTS" id="PR00133">
    <property type="entry name" value="GLHYDRLASE3"/>
</dbReference>
<organism evidence="21 22">
    <name type="scientific">Teratosphaeria nubilosa</name>
    <dbReference type="NCBI Taxonomy" id="161662"/>
    <lineage>
        <taxon>Eukaryota</taxon>
        <taxon>Fungi</taxon>
        <taxon>Dikarya</taxon>
        <taxon>Ascomycota</taxon>
        <taxon>Pezizomycotina</taxon>
        <taxon>Dothideomycetes</taxon>
        <taxon>Dothideomycetidae</taxon>
        <taxon>Mycosphaerellales</taxon>
        <taxon>Teratosphaeriaceae</taxon>
        <taxon>Teratosphaeria</taxon>
    </lineage>
</organism>
<dbReference type="InterPro" id="IPR001764">
    <property type="entry name" value="Glyco_hydro_3_N"/>
</dbReference>
<evidence type="ECO:0000256" key="1">
    <source>
        <dbReference type="ARBA" id="ARBA00000448"/>
    </source>
</evidence>
<dbReference type="Proteomes" id="UP000799436">
    <property type="component" value="Unassembled WGS sequence"/>
</dbReference>
<keyword evidence="7 19" id="KW-0732">Signal</keyword>
<evidence type="ECO:0000256" key="15">
    <source>
        <dbReference type="ARBA" id="ARBA00039579"/>
    </source>
</evidence>
<dbReference type="InterPro" id="IPR002772">
    <property type="entry name" value="Glyco_hydro_3_C"/>
</dbReference>
<dbReference type="InterPro" id="IPR036881">
    <property type="entry name" value="Glyco_hydro_3_C_sf"/>
</dbReference>
<evidence type="ECO:0000259" key="20">
    <source>
        <dbReference type="SMART" id="SM01217"/>
    </source>
</evidence>
<evidence type="ECO:0000256" key="16">
    <source>
        <dbReference type="ARBA" id="ARBA00041276"/>
    </source>
</evidence>
<dbReference type="InterPro" id="IPR017853">
    <property type="entry name" value="GH"/>
</dbReference>
<feature type="domain" description="Fibronectin type III-like" evidence="20">
    <location>
        <begin position="722"/>
        <end position="793"/>
    </location>
</feature>
<evidence type="ECO:0000256" key="9">
    <source>
        <dbReference type="ARBA" id="ARBA00023001"/>
    </source>
</evidence>
<evidence type="ECO:0000256" key="17">
    <source>
        <dbReference type="ARBA" id="ARBA00041601"/>
    </source>
</evidence>
<comment type="catalytic activity">
    <reaction evidence="1">
        <text>Hydrolysis of terminal, non-reducing beta-D-glucosyl residues with release of beta-D-glucose.</text>
        <dbReference type="EC" id="3.2.1.21"/>
    </reaction>
</comment>
<evidence type="ECO:0000256" key="6">
    <source>
        <dbReference type="ARBA" id="ARBA00022525"/>
    </source>
</evidence>
<dbReference type="FunFam" id="2.60.40.10:FF:000757">
    <property type="entry name" value="Beta-glucosidase G"/>
    <property type="match status" value="1"/>
</dbReference>
<evidence type="ECO:0000256" key="11">
    <source>
        <dbReference type="ARBA" id="ARBA00023277"/>
    </source>
</evidence>
<dbReference type="PANTHER" id="PTHR42715:SF12">
    <property type="entry name" value="BETA-GLUCOSIDASE G-RELATED"/>
    <property type="match status" value="1"/>
</dbReference>
<keyword evidence="8" id="KW-0378">Hydrolase</keyword>
<dbReference type="InterPro" id="IPR013783">
    <property type="entry name" value="Ig-like_fold"/>
</dbReference>
<dbReference type="InterPro" id="IPR036962">
    <property type="entry name" value="Glyco_hydro_3_N_sf"/>
</dbReference>
<dbReference type="GO" id="GO:0005576">
    <property type="term" value="C:extracellular region"/>
    <property type="evidence" value="ECO:0007669"/>
    <property type="project" value="UniProtKB-SubCell"/>
</dbReference>
<keyword evidence="6" id="KW-0964">Secreted</keyword>
<dbReference type="SUPFAM" id="SSF52279">
    <property type="entry name" value="Beta-D-glucan exohydrolase, C-terminal domain"/>
    <property type="match status" value="1"/>
</dbReference>
<evidence type="ECO:0000256" key="12">
    <source>
        <dbReference type="ARBA" id="ARBA00023295"/>
    </source>
</evidence>
<comment type="pathway">
    <text evidence="3">Glycan metabolism; cellulose degradation.</text>
</comment>
<dbReference type="AlphaFoldDB" id="A0A6G1LDJ9"/>
<dbReference type="SUPFAM" id="SSF51445">
    <property type="entry name" value="(Trans)glycosidases"/>
    <property type="match status" value="1"/>
</dbReference>
<evidence type="ECO:0000256" key="2">
    <source>
        <dbReference type="ARBA" id="ARBA00004613"/>
    </source>
</evidence>
<dbReference type="InterPro" id="IPR026891">
    <property type="entry name" value="Fn3-like"/>
</dbReference>
<comment type="function">
    <text evidence="14">Beta-glucosidases are one of a number of cellulolytic enzymes involved in the degradation of cellulosic biomass. Catalyzes the last step releasing glucose from the inhibitory cellobiose.</text>
</comment>
<comment type="similarity">
    <text evidence="4">Belongs to the glycosyl hydrolase 3 family.</text>
</comment>
<dbReference type="PANTHER" id="PTHR42715">
    <property type="entry name" value="BETA-GLUCOSIDASE"/>
    <property type="match status" value="1"/>
</dbReference>
<keyword evidence="11" id="KW-0119">Carbohydrate metabolism</keyword>
<evidence type="ECO:0000256" key="8">
    <source>
        <dbReference type="ARBA" id="ARBA00022801"/>
    </source>
</evidence>
<proteinExistence type="inferred from homology"/>
<evidence type="ECO:0000256" key="18">
    <source>
        <dbReference type="ARBA" id="ARBA00041808"/>
    </source>
</evidence>
<evidence type="ECO:0000256" key="14">
    <source>
        <dbReference type="ARBA" id="ARBA00024983"/>
    </source>
</evidence>
<evidence type="ECO:0000256" key="10">
    <source>
        <dbReference type="ARBA" id="ARBA00023180"/>
    </source>
</evidence>
<evidence type="ECO:0000256" key="7">
    <source>
        <dbReference type="ARBA" id="ARBA00022729"/>
    </source>
</evidence>
<evidence type="ECO:0000256" key="3">
    <source>
        <dbReference type="ARBA" id="ARBA00004987"/>
    </source>
</evidence>
<protein>
    <recommendedName>
        <fullName evidence="15">Probable beta-glucosidase G</fullName>
        <ecNumber evidence="5">3.2.1.21</ecNumber>
    </recommendedName>
    <alternativeName>
        <fullName evidence="16">Beta-D-glucoside glucohydrolase G</fullName>
    </alternativeName>
    <alternativeName>
        <fullName evidence="17">Cellobiase G</fullName>
    </alternativeName>
    <alternativeName>
        <fullName evidence="18">Gentiobiase G</fullName>
    </alternativeName>
</protein>
<dbReference type="SMART" id="SM01217">
    <property type="entry name" value="Fn3_like"/>
    <property type="match status" value="1"/>
</dbReference>
<dbReference type="InterPro" id="IPR050288">
    <property type="entry name" value="Cellulose_deg_GH3"/>
</dbReference>
<dbReference type="Gene3D" id="3.20.20.300">
    <property type="entry name" value="Glycoside hydrolase, family 3, N-terminal domain"/>
    <property type="match status" value="1"/>
</dbReference>
<dbReference type="EC" id="3.2.1.21" evidence="5"/>
<dbReference type="FunFam" id="3.20.20.300:FF:000002">
    <property type="entry name" value="Probable beta-glucosidase"/>
    <property type="match status" value="1"/>
</dbReference>
<reference evidence="21" key="1">
    <citation type="journal article" date="2020" name="Stud. Mycol.">
        <title>101 Dothideomycetes genomes: a test case for predicting lifestyles and emergence of pathogens.</title>
        <authorList>
            <person name="Haridas S."/>
            <person name="Albert R."/>
            <person name="Binder M."/>
            <person name="Bloem J."/>
            <person name="Labutti K."/>
            <person name="Salamov A."/>
            <person name="Andreopoulos B."/>
            <person name="Baker S."/>
            <person name="Barry K."/>
            <person name="Bills G."/>
            <person name="Bluhm B."/>
            <person name="Cannon C."/>
            <person name="Castanera R."/>
            <person name="Culley D."/>
            <person name="Daum C."/>
            <person name="Ezra D."/>
            <person name="Gonzalez J."/>
            <person name="Henrissat B."/>
            <person name="Kuo A."/>
            <person name="Liang C."/>
            <person name="Lipzen A."/>
            <person name="Lutzoni F."/>
            <person name="Magnuson J."/>
            <person name="Mondo S."/>
            <person name="Nolan M."/>
            <person name="Ohm R."/>
            <person name="Pangilinan J."/>
            <person name="Park H.-J."/>
            <person name="Ramirez L."/>
            <person name="Alfaro M."/>
            <person name="Sun H."/>
            <person name="Tritt A."/>
            <person name="Yoshinaga Y."/>
            <person name="Zwiers L.-H."/>
            <person name="Turgeon B."/>
            <person name="Goodwin S."/>
            <person name="Spatafora J."/>
            <person name="Crous P."/>
            <person name="Grigoriev I."/>
        </authorList>
    </citation>
    <scope>NUCLEOTIDE SEQUENCE</scope>
    <source>
        <strain evidence="21">CBS 116005</strain>
    </source>
</reference>
<accession>A0A6G1LDJ9</accession>
<evidence type="ECO:0000313" key="21">
    <source>
        <dbReference type="EMBL" id="KAF2770508.1"/>
    </source>
</evidence>
<dbReference type="Pfam" id="PF00933">
    <property type="entry name" value="Glyco_hydro_3"/>
    <property type="match status" value="1"/>
</dbReference>
<keyword evidence="10" id="KW-0325">Glycoprotein</keyword>
<dbReference type="GO" id="GO:0008422">
    <property type="term" value="F:beta-glucosidase activity"/>
    <property type="evidence" value="ECO:0007669"/>
    <property type="project" value="UniProtKB-EC"/>
</dbReference>
<keyword evidence="9" id="KW-0136">Cellulose degradation</keyword>
<evidence type="ECO:0000256" key="13">
    <source>
        <dbReference type="ARBA" id="ARBA00023326"/>
    </source>
</evidence>
<name>A0A6G1LDJ9_9PEZI</name>
<feature type="chain" id="PRO_5026045492" description="Probable beta-glucosidase G" evidence="19">
    <location>
        <begin position="24"/>
        <end position="816"/>
    </location>
</feature>
<evidence type="ECO:0000256" key="19">
    <source>
        <dbReference type="SAM" id="SignalP"/>
    </source>
</evidence>
<evidence type="ECO:0000256" key="4">
    <source>
        <dbReference type="ARBA" id="ARBA00005336"/>
    </source>
</evidence>
<dbReference type="Gene3D" id="3.40.50.1700">
    <property type="entry name" value="Glycoside hydrolase family 3 C-terminal domain"/>
    <property type="match status" value="1"/>
</dbReference>
<keyword evidence="22" id="KW-1185">Reference proteome</keyword>
<dbReference type="Gene3D" id="2.60.40.10">
    <property type="entry name" value="Immunoglobulins"/>
    <property type="match status" value="1"/>
</dbReference>
<dbReference type="OrthoDB" id="416222at2759"/>